<reference evidence="2 3" key="1">
    <citation type="submission" date="2021-05" db="EMBL/GenBank/DDBJ databases">
        <title>Roseococcus sp. XZZS9, whole genome shotgun sequencing project.</title>
        <authorList>
            <person name="Zhao G."/>
            <person name="Shen L."/>
        </authorList>
    </citation>
    <scope>NUCLEOTIDE SEQUENCE [LARGE SCALE GENOMIC DNA]</scope>
    <source>
        <strain evidence="2 3">XZZS9</strain>
    </source>
</reference>
<dbReference type="RefSeq" id="WP_213668704.1">
    <property type="nucleotide sequence ID" value="NZ_JAHCDA010000001.1"/>
</dbReference>
<proteinExistence type="predicted"/>
<dbReference type="Proteomes" id="UP000766336">
    <property type="component" value="Unassembled WGS sequence"/>
</dbReference>
<dbReference type="EMBL" id="JAHCDA010000001">
    <property type="protein sequence ID" value="MBS7810062.1"/>
    <property type="molecule type" value="Genomic_DNA"/>
</dbReference>
<feature type="region of interest" description="Disordered" evidence="1">
    <location>
        <begin position="1"/>
        <end position="43"/>
    </location>
</feature>
<organism evidence="2 3">
    <name type="scientific">Roseococcus pinisoli</name>
    <dbReference type="NCBI Taxonomy" id="2835040"/>
    <lineage>
        <taxon>Bacteria</taxon>
        <taxon>Pseudomonadati</taxon>
        <taxon>Pseudomonadota</taxon>
        <taxon>Alphaproteobacteria</taxon>
        <taxon>Acetobacterales</taxon>
        <taxon>Roseomonadaceae</taxon>
        <taxon>Roseococcus</taxon>
    </lineage>
</organism>
<name>A0ABS5Q9B4_9PROT</name>
<comment type="caution">
    <text evidence="2">The sequence shown here is derived from an EMBL/GenBank/DDBJ whole genome shotgun (WGS) entry which is preliminary data.</text>
</comment>
<gene>
    <name evidence="2" type="ORF">KHU32_03875</name>
</gene>
<feature type="compositionally biased region" description="Polar residues" evidence="1">
    <location>
        <begin position="1"/>
        <end position="15"/>
    </location>
</feature>
<sequence>MPSSPGFSGFGTTRTAPAPQAELAPRPNNDLEYRPSAQDPPDVATISPTLINPSLPGRGAVSHGAVNQREQRFLDNPAAGARFSVPMNW</sequence>
<evidence type="ECO:0000256" key="1">
    <source>
        <dbReference type="SAM" id="MobiDB-lite"/>
    </source>
</evidence>
<accession>A0ABS5Q9B4</accession>
<evidence type="ECO:0000313" key="2">
    <source>
        <dbReference type="EMBL" id="MBS7810062.1"/>
    </source>
</evidence>
<keyword evidence="3" id="KW-1185">Reference proteome</keyword>
<evidence type="ECO:0000313" key="3">
    <source>
        <dbReference type="Proteomes" id="UP000766336"/>
    </source>
</evidence>
<protein>
    <submittedName>
        <fullName evidence="2">Uncharacterized protein</fullName>
    </submittedName>
</protein>